<dbReference type="SUPFAM" id="SSF54001">
    <property type="entry name" value="Cysteine proteinases"/>
    <property type="match status" value="1"/>
</dbReference>
<proteinExistence type="inferred from homology"/>
<comment type="similarity">
    <text evidence="1">Belongs to the arylamine N-acetyltransferase family.</text>
</comment>
<dbReference type="Proteomes" id="UP000598488">
    <property type="component" value="Unassembled WGS sequence"/>
</dbReference>
<comment type="caution">
    <text evidence="2">The sequence shown here is derived from an EMBL/GenBank/DDBJ whole genome shotgun (WGS) entry which is preliminary data.</text>
</comment>
<dbReference type="Gene3D" id="3.30.2140.10">
    <property type="entry name" value="Arylamine N-acetyltransferase"/>
    <property type="match status" value="1"/>
</dbReference>
<name>A0ABS0ZEK8_9GAMM</name>
<organism evidence="2 3">
    <name type="scientific">Marinomonas ostreistagni</name>
    <dbReference type="NCBI Taxonomy" id="359209"/>
    <lineage>
        <taxon>Bacteria</taxon>
        <taxon>Pseudomonadati</taxon>
        <taxon>Pseudomonadota</taxon>
        <taxon>Gammaproteobacteria</taxon>
        <taxon>Oceanospirillales</taxon>
        <taxon>Oceanospirillaceae</taxon>
        <taxon>Marinomonas</taxon>
    </lineage>
</organism>
<accession>A0ABS0ZEK8</accession>
<reference evidence="2 3" key="1">
    <citation type="submission" date="2020-12" db="EMBL/GenBank/DDBJ databases">
        <title>Comparative genome analysis of fungal antagonists Marinomonas ostreistagni 398 and M. spartinae 468.</title>
        <authorList>
            <person name="Fields J.L."/>
            <person name="Mavrodi O.V."/>
            <person name="Biber P.D."/>
            <person name="Indest K.J."/>
            <person name="Mavrodi D.V."/>
        </authorList>
    </citation>
    <scope>NUCLEOTIDE SEQUENCE [LARGE SCALE GENOMIC DNA]</scope>
    <source>
        <strain evidence="2 3">USM7</strain>
    </source>
</reference>
<dbReference type="InterPro" id="IPR038765">
    <property type="entry name" value="Papain-like_cys_pep_sf"/>
</dbReference>
<gene>
    <name evidence="2" type="ORF">JHD44_15525</name>
</gene>
<evidence type="ECO:0000313" key="2">
    <source>
        <dbReference type="EMBL" id="MBJ7552099.1"/>
    </source>
</evidence>
<keyword evidence="3" id="KW-1185">Reference proteome</keyword>
<evidence type="ECO:0000313" key="3">
    <source>
        <dbReference type="Proteomes" id="UP000598488"/>
    </source>
</evidence>
<dbReference type="EMBL" id="JAEMUH010000016">
    <property type="protein sequence ID" value="MBJ7552099.1"/>
    <property type="molecule type" value="Genomic_DNA"/>
</dbReference>
<dbReference type="Pfam" id="PF00797">
    <property type="entry name" value="Acetyltransf_2"/>
    <property type="match status" value="1"/>
</dbReference>
<sequence>MEVANWFTSASPNSKFRHNLMMARATPDTRYALLNNRLTLRPRNGAVEQRELNPEQLAVALQECFELKVENDWKPLLAKLGSDENRA</sequence>
<dbReference type="InterPro" id="IPR001447">
    <property type="entry name" value="Arylamine_N-AcTrfase"/>
</dbReference>
<evidence type="ECO:0000256" key="1">
    <source>
        <dbReference type="ARBA" id="ARBA00006547"/>
    </source>
</evidence>
<protein>
    <submittedName>
        <fullName evidence="2">Arylamine N-acetyltransferase</fullName>
    </submittedName>
</protein>